<dbReference type="SUPFAM" id="SSF54593">
    <property type="entry name" value="Glyoxalase/Bleomycin resistance protein/Dihydroxybiphenyl dioxygenase"/>
    <property type="match status" value="1"/>
</dbReference>
<proteinExistence type="predicted"/>
<reference evidence="2" key="2">
    <citation type="journal article" date="2021" name="Microbiome">
        <title>Successional dynamics and alternative stable states in a saline activated sludge microbial community over 9 years.</title>
        <authorList>
            <person name="Wang Y."/>
            <person name="Ye J."/>
            <person name="Ju F."/>
            <person name="Liu L."/>
            <person name="Boyd J.A."/>
            <person name="Deng Y."/>
            <person name="Parks D.H."/>
            <person name="Jiang X."/>
            <person name="Yin X."/>
            <person name="Woodcroft B.J."/>
            <person name="Tyson G.W."/>
            <person name="Hugenholtz P."/>
            <person name="Polz M.F."/>
            <person name="Zhang T."/>
        </authorList>
    </citation>
    <scope>NUCLEOTIDE SEQUENCE</scope>
    <source>
        <strain evidence="2">HKST-UBA01</strain>
    </source>
</reference>
<gene>
    <name evidence="2" type="ORF">KC571_03720</name>
</gene>
<name>A0A955LIJ7_UNCKA</name>
<reference evidence="2" key="1">
    <citation type="submission" date="2020-04" db="EMBL/GenBank/DDBJ databases">
        <authorList>
            <person name="Zhang T."/>
        </authorList>
    </citation>
    <scope>NUCLEOTIDE SEQUENCE</scope>
    <source>
        <strain evidence="2">HKST-UBA01</strain>
    </source>
</reference>
<dbReference type="EMBL" id="JAGQKX010000108">
    <property type="protein sequence ID" value="MCA9390486.1"/>
    <property type="molecule type" value="Genomic_DNA"/>
</dbReference>
<dbReference type="PROSITE" id="PS51819">
    <property type="entry name" value="VOC"/>
    <property type="match status" value="1"/>
</dbReference>
<dbReference type="AlphaFoldDB" id="A0A955LIJ7"/>
<organism evidence="2 3">
    <name type="scientific">candidate division WWE3 bacterium</name>
    <dbReference type="NCBI Taxonomy" id="2053526"/>
    <lineage>
        <taxon>Bacteria</taxon>
        <taxon>Katanobacteria</taxon>
    </lineage>
</organism>
<accession>A0A955LIJ7</accession>
<evidence type="ECO:0000259" key="1">
    <source>
        <dbReference type="PROSITE" id="PS51819"/>
    </source>
</evidence>
<comment type="caution">
    <text evidence="2">The sequence shown here is derived from an EMBL/GenBank/DDBJ whole genome shotgun (WGS) entry which is preliminary data.</text>
</comment>
<dbReference type="Gene3D" id="3.10.180.10">
    <property type="entry name" value="2,3-Dihydroxybiphenyl 1,2-Dioxygenase, domain 1"/>
    <property type="match status" value="1"/>
</dbReference>
<evidence type="ECO:0000313" key="2">
    <source>
        <dbReference type="EMBL" id="MCA9390486.1"/>
    </source>
</evidence>
<feature type="domain" description="VOC" evidence="1">
    <location>
        <begin position="6"/>
        <end position="118"/>
    </location>
</feature>
<sequence length="129" mass="15434">MQASITTTHLELHVPDFEPIKEYYGKLGFEIVWEREPEEFKGYLIMKLDENTLCFWSGNEYVYEQPYFKNFARDTKRGYGVEVILMVEDIEELITQPWGLKDFRVEDPFGYYLRITSKHNVLDDDYAVQ</sequence>
<dbReference type="InterPro" id="IPR037523">
    <property type="entry name" value="VOC_core"/>
</dbReference>
<dbReference type="Proteomes" id="UP000701698">
    <property type="component" value="Unassembled WGS sequence"/>
</dbReference>
<evidence type="ECO:0000313" key="3">
    <source>
        <dbReference type="Proteomes" id="UP000701698"/>
    </source>
</evidence>
<dbReference type="InterPro" id="IPR029068">
    <property type="entry name" value="Glyas_Bleomycin-R_OHBP_Dase"/>
</dbReference>
<protein>
    <recommendedName>
        <fullName evidence="1">VOC domain-containing protein</fullName>
    </recommendedName>
</protein>